<dbReference type="EMBL" id="LWDD02002911">
    <property type="protein sequence ID" value="KAE8238737.1"/>
    <property type="molecule type" value="Genomic_DNA"/>
</dbReference>
<feature type="compositionally biased region" description="Polar residues" evidence="1">
    <location>
        <begin position="447"/>
        <end position="458"/>
    </location>
</feature>
<protein>
    <submittedName>
        <fullName evidence="2">Uncharacterized protein</fullName>
    </submittedName>
</protein>
<dbReference type="Proteomes" id="UP000077671">
    <property type="component" value="Unassembled WGS sequence"/>
</dbReference>
<proteinExistence type="predicted"/>
<evidence type="ECO:0000313" key="2">
    <source>
        <dbReference type="EMBL" id="KAE8238737.1"/>
    </source>
</evidence>
<feature type="region of interest" description="Disordered" evidence="1">
    <location>
        <begin position="438"/>
        <end position="458"/>
    </location>
</feature>
<comment type="caution">
    <text evidence="2">The sequence shown here is derived from an EMBL/GenBank/DDBJ whole genome shotgun (WGS) entry which is preliminary data.</text>
</comment>
<feature type="region of interest" description="Disordered" evidence="1">
    <location>
        <begin position="217"/>
        <end position="278"/>
    </location>
</feature>
<evidence type="ECO:0000256" key="1">
    <source>
        <dbReference type="SAM" id="MobiDB-lite"/>
    </source>
</evidence>
<organism evidence="2 3">
    <name type="scientific">Tilletia caries</name>
    <name type="common">wheat bunt fungus</name>
    <dbReference type="NCBI Taxonomy" id="13290"/>
    <lineage>
        <taxon>Eukaryota</taxon>
        <taxon>Fungi</taxon>
        <taxon>Dikarya</taxon>
        <taxon>Basidiomycota</taxon>
        <taxon>Ustilaginomycotina</taxon>
        <taxon>Exobasidiomycetes</taxon>
        <taxon>Tilletiales</taxon>
        <taxon>Tilletiaceae</taxon>
        <taxon>Tilletia</taxon>
    </lineage>
</organism>
<sequence length="538" mass="56402">MFVLVRLSPPDSALDQSDFFLHPLLAPEHLDDFSLPLPFSVDAQAQLRLEDGQPVIYCQHRRSDVLHNALPATKTPRRVHTGDILTVLSSDNPTTVSVRYAVQVAFFSFSADLRAEVNVELQRLQSASVLALQAQTSPHFPLALPLHGKLPTPAPDGTNWDGVRDLIKTVQSHSFQNADQDRTRDGVVCASSSSALSNLQPPPSLESPTYAQLIANESSAGPASSSSPLVSPSSSSSSSGSPLAATFSSAGRTPSESTGSSPPSPLTSVLPSSGLVDGTSSKTSLPASVFISSSGLLPSATAQAGSIREVSTPGSPRPCSPSAPVGASSSAFAPSSNPARYATAQSAASRMASTLSLVSAETALARVRQAWLMLRYEVLHSELSVNLVRAPGRDQHHHANDAVDPPPAVQHSPSDTIDVVLSRVRRALTSCIAARTDEHSASPMTVPETTSAATSPNSSVPLPGFDATSYGSPSFPLPGFHSYPPPPFTPFISNLWQSLPLAAIATNITLLLSGIFNPFGPHPLASPCHGHLPASHHW</sequence>
<gene>
    <name evidence="2" type="ORF">A4X03_0g8786</name>
</gene>
<reference evidence="2" key="1">
    <citation type="submission" date="2016-04" db="EMBL/GenBank/DDBJ databases">
        <authorList>
            <person name="Nguyen H.D."/>
            <person name="Kesanakurti P."/>
            <person name="Cullis J."/>
            <person name="Levesque C.A."/>
            <person name="Hambleton S."/>
        </authorList>
    </citation>
    <scope>NUCLEOTIDE SEQUENCE</scope>
    <source>
        <strain evidence="2">DAOMC 238032</strain>
    </source>
</reference>
<feature type="compositionally biased region" description="Low complexity" evidence="1">
    <location>
        <begin position="218"/>
        <end position="276"/>
    </location>
</feature>
<dbReference type="AlphaFoldDB" id="A0A8T8SEZ2"/>
<evidence type="ECO:0000313" key="3">
    <source>
        <dbReference type="Proteomes" id="UP000077671"/>
    </source>
</evidence>
<accession>A0A8T8SEZ2</accession>
<name>A0A8T8SEZ2_9BASI</name>
<feature type="region of interest" description="Disordered" evidence="1">
    <location>
        <begin position="304"/>
        <end position="337"/>
    </location>
</feature>
<feature type="region of interest" description="Disordered" evidence="1">
    <location>
        <begin position="394"/>
        <end position="413"/>
    </location>
</feature>
<feature type="compositionally biased region" description="Low complexity" evidence="1">
    <location>
        <begin position="322"/>
        <end position="337"/>
    </location>
</feature>
<reference evidence="2" key="2">
    <citation type="journal article" date="2019" name="IMA Fungus">
        <title>Genome sequencing and comparison of five Tilletia species to identify candidate genes for the detection of regulated species infecting wheat.</title>
        <authorList>
            <person name="Nguyen H.D.T."/>
            <person name="Sultana T."/>
            <person name="Kesanakurti P."/>
            <person name="Hambleton S."/>
        </authorList>
    </citation>
    <scope>NUCLEOTIDE SEQUENCE</scope>
    <source>
        <strain evidence="2">DAOMC 238032</strain>
    </source>
</reference>